<dbReference type="Proteomes" id="UP000019197">
    <property type="component" value="Unassembled WGS sequence"/>
</dbReference>
<evidence type="ECO:0000313" key="1">
    <source>
        <dbReference type="EMBL" id="CDL80121.1"/>
    </source>
</evidence>
<reference evidence="1 2" key="1">
    <citation type="submission" date="2013-11" db="EMBL/GenBank/DDBJ databases">
        <title>Draft genome sequence and annotation of the entomopathogenic bacterium, Xenorhabdus cabanillasi strain JM26.</title>
        <authorList>
            <person name="Gualtieri M."/>
            <person name="Ogier J.C."/>
            <person name="Pages S."/>
            <person name="Givaudan A."/>
            <person name="Gaudriault S."/>
        </authorList>
    </citation>
    <scope>NUCLEOTIDE SEQUENCE [LARGE SCALE GENOMIC DNA]</scope>
    <source>
        <strain evidence="1 2">JM26</strain>
    </source>
</reference>
<evidence type="ECO:0000313" key="2">
    <source>
        <dbReference type="Proteomes" id="UP000019197"/>
    </source>
</evidence>
<proteinExistence type="predicted"/>
<accession>W1IR59</accession>
<gene>
    <name evidence="1" type="ORF">XCR1_1380008</name>
</gene>
<name>W1IR59_9GAMM</name>
<dbReference type="EMBL" id="CBXE010000044">
    <property type="protein sequence ID" value="CDL80121.1"/>
    <property type="molecule type" value="Genomic_DNA"/>
</dbReference>
<dbReference type="AlphaFoldDB" id="W1IR59"/>
<protein>
    <submittedName>
        <fullName evidence="1">Uncharacterized protein</fullName>
    </submittedName>
</protein>
<organism evidence="1 2">
    <name type="scientific">Xenorhabdus cabanillasii JM26</name>
    <dbReference type="NCBI Taxonomy" id="1427517"/>
    <lineage>
        <taxon>Bacteria</taxon>
        <taxon>Pseudomonadati</taxon>
        <taxon>Pseudomonadota</taxon>
        <taxon>Gammaproteobacteria</taxon>
        <taxon>Enterobacterales</taxon>
        <taxon>Morganellaceae</taxon>
        <taxon>Xenorhabdus</taxon>
    </lineage>
</organism>
<sequence length="47" mass="4973">MTATQKGKTLLLPFWGAKEKALPKEGLLCGQGQALLSSLQLCVVAVM</sequence>
<comment type="caution">
    <text evidence="1">The sequence shown here is derived from an EMBL/GenBank/DDBJ whole genome shotgun (WGS) entry which is preliminary data.</text>
</comment>